<dbReference type="OrthoDB" id="4456803at2759"/>
<dbReference type="AlphaFoldDB" id="A0A9P8WAQ6"/>
<protein>
    <submittedName>
        <fullName evidence="1">Uncharacterized protein</fullName>
    </submittedName>
</protein>
<dbReference type="Proteomes" id="UP000777438">
    <property type="component" value="Unassembled WGS sequence"/>
</dbReference>
<keyword evidence="2" id="KW-1185">Reference proteome</keyword>
<name>A0A9P8WAQ6_9HYPO</name>
<organism evidence="1 2">
    <name type="scientific">Thelonectria olida</name>
    <dbReference type="NCBI Taxonomy" id="1576542"/>
    <lineage>
        <taxon>Eukaryota</taxon>
        <taxon>Fungi</taxon>
        <taxon>Dikarya</taxon>
        <taxon>Ascomycota</taxon>
        <taxon>Pezizomycotina</taxon>
        <taxon>Sordariomycetes</taxon>
        <taxon>Hypocreomycetidae</taxon>
        <taxon>Hypocreales</taxon>
        <taxon>Nectriaceae</taxon>
        <taxon>Thelonectria</taxon>
    </lineage>
</organism>
<gene>
    <name evidence="1" type="ORF">B0T10DRAFT_547264</name>
</gene>
<dbReference type="EMBL" id="JAGPYM010000007">
    <property type="protein sequence ID" value="KAH6892532.1"/>
    <property type="molecule type" value="Genomic_DNA"/>
</dbReference>
<reference evidence="1 2" key="1">
    <citation type="journal article" date="2021" name="Nat. Commun.">
        <title>Genetic determinants of endophytism in the Arabidopsis root mycobiome.</title>
        <authorList>
            <person name="Mesny F."/>
            <person name="Miyauchi S."/>
            <person name="Thiergart T."/>
            <person name="Pickel B."/>
            <person name="Atanasova L."/>
            <person name="Karlsson M."/>
            <person name="Huettel B."/>
            <person name="Barry K.W."/>
            <person name="Haridas S."/>
            <person name="Chen C."/>
            <person name="Bauer D."/>
            <person name="Andreopoulos W."/>
            <person name="Pangilinan J."/>
            <person name="LaButti K."/>
            <person name="Riley R."/>
            <person name="Lipzen A."/>
            <person name="Clum A."/>
            <person name="Drula E."/>
            <person name="Henrissat B."/>
            <person name="Kohler A."/>
            <person name="Grigoriev I.V."/>
            <person name="Martin F.M."/>
            <person name="Hacquard S."/>
        </authorList>
    </citation>
    <scope>NUCLEOTIDE SEQUENCE [LARGE SCALE GENOMIC DNA]</scope>
    <source>
        <strain evidence="1 2">MPI-CAGE-CH-0241</strain>
    </source>
</reference>
<accession>A0A9P8WAQ6</accession>
<comment type="caution">
    <text evidence="1">The sequence shown here is derived from an EMBL/GenBank/DDBJ whole genome shotgun (WGS) entry which is preliminary data.</text>
</comment>
<proteinExistence type="predicted"/>
<evidence type="ECO:0000313" key="2">
    <source>
        <dbReference type="Proteomes" id="UP000777438"/>
    </source>
</evidence>
<evidence type="ECO:0000313" key="1">
    <source>
        <dbReference type="EMBL" id="KAH6892532.1"/>
    </source>
</evidence>
<sequence>MGDASWTAIFVTADLPIEVINSVLEAATAEVYKGVISSELVENIWVLIQRRDQEILSKPTNAPVAPFESGFIGATPEELQEFVQRRFGENGVGKGSANYMDFLNDNAFAIIDGRTALDKTIQYWVPELVDGIQESAIRVAWNKGSELDETLSRFVMDEESHEDLIALARNAAPDGQNVDENDKERLKQQIEDWMTQEEEKPDSKWFEFTLSLETAVQCTYGIWHRGVVDLLTERDDFDENGVYH</sequence>